<protein>
    <recommendedName>
        <fullName evidence="3">Phospholipase D-like domain-containing protein</fullName>
    </recommendedName>
</protein>
<dbReference type="RefSeq" id="WP_052415417.1">
    <property type="nucleotide sequence ID" value="NZ_BBNQ01000012.1"/>
</dbReference>
<dbReference type="InterPro" id="IPR059166">
    <property type="entry name" value="PLD-like_cat"/>
</dbReference>
<dbReference type="EMBL" id="BBNQ01000012">
    <property type="protein sequence ID" value="GAL63599.1"/>
    <property type="molecule type" value="Genomic_DNA"/>
</dbReference>
<dbReference type="AlphaFoldDB" id="A0A090VJS7"/>
<comment type="caution">
    <text evidence="1">The sequence shown here is derived from an EMBL/GenBank/DDBJ whole genome shotgun (WGS) entry which is preliminary data.</text>
</comment>
<accession>A0A090VJS7</accession>
<organism evidence="1 2">
    <name type="scientific">Algibacter lectus</name>
    <dbReference type="NCBI Taxonomy" id="221126"/>
    <lineage>
        <taxon>Bacteria</taxon>
        <taxon>Pseudomonadati</taxon>
        <taxon>Bacteroidota</taxon>
        <taxon>Flavobacteriia</taxon>
        <taxon>Flavobacteriales</taxon>
        <taxon>Flavobacteriaceae</taxon>
        <taxon>Algibacter</taxon>
    </lineage>
</organism>
<evidence type="ECO:0000313" key="2">
    <source>
        <dbReference type="Proteomes" id="UP000029644"/>
    </source>
</evidence>
<proteinExistence type="predicted"/>
<gene>
    <name evidence="1" type="ORF">JCM19300_1948</name>
</gene>
<dbReference type="CDD" id="cd09176">
    <property type="entry name" value="PLDc_unchar6"/>
    <property type="match status" value="1"/>
</dbReference>
<evidence type="ECO:0008006" key="3">
    <source>
        <dbReference type="Google" id="ProtNLM"/>
    </source>
</evidence>
<name>A0A090VJS7_9FLAO</name>
<evidence type="ECO:0000313" key="1">
    <source>
        <dbReference type="EMBL" id="GAL63599.1"/>
    </source>
</evidence>
<dbReference type="OrthoDB" id="5500241at2"/>
<dbReference type="Proteomes" id="UP000029644">
    <property type="component" value="Unassembled WGS sequence"/>
</dbReference>
<sequence>MSTFLTGKALESEIDDIIWEAKETLLIVSPFIKLDEHFKKLFSNPKRFDFLKILVIFGKNENKVSKSLSKQDFEFFKQFSNISIIHAPKLHAKYYANEKKGVITSINLYDYSFTNENIEFGVLTEHSKSDIFNFRGSNNIENDAFNSCMEIANENSPVFIKRPVFTSNKFLVTLNKTYVKSEVLLDETQRFYSFSLKKKTTTKKLSDFPEEIDLNSTDYKRPVRGHKPEIKKDIKPEIQREAKTEPHKFKFNYNKAKDSSTEINSIRTEEDLVRNLCDRLNKSFINKKFKPFERRRDDWFAKCDNFYNGVDICFEKKRITFKFNLKKDELLLLYNNWPYDMYEFDGFKYYWNDPYRELLVYRDDNFDWSDNNTDRNKDKKYYEVISGIIEKYRKLSNK</sequence>
<reference evidence="1 2" key="1">
    <citation type="journal article" date="2014" name="Genome Announc.">
        <title>Draft Genome Sequences of Marine Flavobacterium Algibacter lectus Strains SS8 and NR4.</title>
        <authorList>
            <person name="Takatani N."/>
            <person name="Nakanishi M."/>
            <person name="Meirelles P."/>
            <person name="Mino S."/>
            <person name="Suda W."/>
            <person name="Oshima K."/>
            <person name="Hattori M."/>
            <person name="Ohkuma M."/>
            <person name="Hosokawa M."/>
            <person name="Miyashita K."/>
            <person name="Thompson F.L."/>
            <person name="Niwa A."/>
            <person name="Sawabe T."/>
            <person name="Sawabe T."/>
        </authorList>
    </citation>
    <scope>NUCLEOTIDE SEQUENCE [LARGE SCALE GENOMIC DNA]</scope>
    <source>
        <strain evidence="1 2">JCM 19300</strain>
    </source>
</reference>